<protein>
    <submittedName>
        <fullName evidence="2">Uncharacterized protein</fullName>
    </submittedName>
</protein>
<evidence type="ECO:0000256" key="1">
    <source>
        <dbReference type="SAM" id="MobiDB-lite"/>
    </source>
</evidence>
<reference evidence="2 3" key="1">
    <citation type="journal article" date="2015" name="Fungal Genet. Biol.">
        <title>Evolution of novel wood decay mechanisms in Agaricales revealed by the genome sequences of Fistulina hepatica and Cylindrobasidium torrendii.</title>
        <authorList>
            <person name="Floudas D."/>
            <person name="Held B.W."/>
            <person name="Riley R."/>
            <person name="Nagy L.G."/>
            <person name="Koehler G."/>
            <person name="Ransdell A.S."/>
            <person name="Younus H."/>
            <person name="Chow J."/>
            <person name="Chiniquy J."/>
            <person name="Lipzen A."/>
            <person name="Tritt A."/>
            <person name="Sun H."/>
            <person name="Haridas S."/>
            <person name="LaButti K."/>
            <person name="Ohm R.A."/>
            <person name="Kues U."/>
            <person name="Blanchette R.A."/>
            <person name="Grigoriev I.V."/>
            <person name="Minto R.E."/>
            <person name="Hibbett D.S."/>
        </authorList>
    </citation>
    <scope>NUCLEOTIDE SEQUENCE [LARGE SCALE GENOMIC DNA]</scope>
    <source>
        <strain evidence="2 3">ATCC 64428</strain>
    </source>
</reference>
<gene>
    <name evidence="2" type="ORF">FISHEDRAFT_76173</name>
</gene>
<organism evidence="2 3">
    <name type="scientific">Fistulina hepatica ATCC 64428</name>
    <dbReference type="NCBI Taxonomy" id="1128425"/>
    <lineage>
        <taxon>Eukaryota</taxon>
        <taxon>Fungi</taxon>
        <taxon>Dikarya</taxon>
        <taxon>Basidiomycota</taxon>
        <taxon>Agaricomycotina</taxon>
        <taxon>Agaricomycetes</taxon>
        <taxon>Agaricomycetidae</taxon>
        <taxon>Agaricales</taxon>
        <taxon>Fistulinaceae</taxon>
        <taxon>Fistulina</taxon>
    </lineage>
</organism>
<dbReference type="Proteomes" id="UP000054144">
    <property type="component" value="Unassembled WGS sequence"/>
</dbReference>
<feature type="region of interest" description="Disordered" evidence="1">
    <location>
        <begin position="250"/>
        <end position="270"/>
    </location>
</feature>
<dbReference type="AlphaFoldDB" id="A0A0D7A6D9"/>
<name>A0A0D7A6D9_9AGAR</name>
<dbReference type="EMBL" id="KN882045">
    <property type="protein sequence ID" value="KIY45939.1"/>
    <property type="molecule type" value="Genomic_DNA"/>
</dbReference>
<accession>A0A0D7A6D9</accession>
<keyword evidence="3" id="KW-1185">Reference proteome</keyword>
<sequence length="400" mass="45223">MSSYLALKELHSIYSIQLQNATRYPLMLDVKALDSKKKHFEQKNFPICPSAPKAMGRLKPAAYTGCIVTIALTGRTDAEWPHEYTHLLTIDLAAPPYSSELPSILILFYVFTMKFFGNSACFPKISVPRAQFIQVVYQVVPGQVKSTTMSFELASGSEAQIYPFAWNYGAKVMQGHVPTAKAANVPQVIQVPTYHQNAVPQIVQAPARHKASQAAAQPAAQQIPVFVIPKKKAKPAIQNSVAQQMQKAGRVTKARKAPAEGRSRNHSHSRAQKIDFGPLKLRHLHDALEQRRRGMVIQNLERMHPNRRGCIELRIKMGSSLILGLNRRLYDRAYKERRQEIYVRHRNGGVDLADLAYDVVVEIRKYCDDRRIPVNLRNVVLQCLEEQQHGVWMVRFAVVV</sequence>
<evidence type="ECO:0000313" key="2">
    <source>
        <dbReference type="EMBL" id="KIY45939.1"/>
    </source>
</evidence>
<proteinExistence type="predicted"/>
<evidence type="ECO:0000313" key="3">
    <source>
        <dbReference type="Proteomes" id="UP000054144"/>
    </source>
</evidence>